<dbReference type="AlphaFoldDB" id="A0A0L6JHV2"/>
<protein>
    <recommendedName>
        <fullName evidence="4">Adhesin domain-containing protein</fullName>
    </recommendedName>
</protein>
<dbReference type="RefSeq" id="WP_036946209.1">
    <property type="nucleotide sequence ID" value="NZ_KN050763.1"/>
</dbReference>
<comment type="caution">
    <text evidence="2">The sequence shown here is derived from an EMBL/GenBank/DDBJ whole genome shotgun (WGS) entry which is preliminary data.</text>
</comment>
<accession>A0A0L6JHV2</accession>
<reference evidence="3" key="1">
    <citation type="submission" date="2015-07" db="EMBL/GenBank/DDBJ databases">
        <title>Near-Complete Genome Sequence of the Cellulolytic Bacterium Bacteroides (Pseudobacteroides) cellulosolvens ATCC 35603.</title>
        <authorList>
            <person name="Dassa B."/>
            <person name="Utturkar S.M."/>
            <person name="Klingeman D.M."/>
            <person name="Hurt R.A."/>
            <person name="Keller M."/>
            <person name="Xu J."/>
            <person name="Reddy Y.H.K."/>
            <person name="Borovok I."/>
            <person name="Grinberg I.R."/>
            <person name="Lamed R."/>
            <person name="Zhivin O."/>
            <person name="Bayer E.A."/>
            <person name="Brown S.D."/>
        </authorList>
    </citation>
    <scope>NUCLEOTIDE SEQUENCE [LARGE SCALE GENOMIC DNA]</scope>
    <source>
        <strain evidence="3">DSM 2933</strain>
    </source>
</reference>
<proteinExistence type="predicted"/>
<dbReference type="EMBL" id="LGTC01000001">
    <property type="protein sequence ID" value="KNY25062.1"/>
    <property type="molecule type" value="Genomic_DNA"/>
</dbReference>
<feature type="chain" id="PRO_5039207476" description="Adhesin domain-containing protein" evidence="1">
    <location>
        <begin position="19"/>
        <end position="271"/>
    </location>
</feature>
<dbReference type="Proteomes" id="UP000036923">
    <property type="component" value="Unassembled WGS sequence"/>
</dbReference>
<evidence type="ECO:0000313" key="2">
    <source>
        <dbReference type="EMBL" id="KNY25062.1"/>
    </source>
</evidence>
<dbReference type="STRING" id="398512.Bccel_0319"/>
<evidence type="ECO:0000313" key="3">
    <source>
        <dbReference type="Proteomes" id="UP000036923"/>
    </source>
</evidence>
<dbReference type="eggNOG" id="ENOG5032TC6">
    <property type="taxonomic scope" value="Bacteria"/>
</dbReference>
<keyword evidence="1" id="KW-0732">Signal</keyword>
<name>A0A0L6JHV2_9FIRM</name>
<sequence precursor="true">MKRTLSCLLIIILFFLQAACTNEESLDLGPKKEVSEFISKTYKAAKNSTLSVDSDYGNIYIYCWDNSEIKFDVKKKIRGIGDRNKLERKLKDLKIETNSSESVTSLISRYEGDKNNPIDNSIDVNIYVPRNSGDISLRLNTGTIKVIDSIKCNLKTDVKMANVDISGMEGEIHALAQMGNVRVGSGKIINGSNIKLEQGNISVKADLSNMRDGQFETGLGNIELQVEKNSQVEFETIGEVETNEFKNRVMEEFSGKIRLSTSMGKISIRKY</sequence>
<evidence type="ECO:0008006" key="4">
    <source>
        <dbReference type="Google" id="ProtNLM"/>
    </source>
</evidence>
<evidence type="ECO:0000256" key="1">
    <source>
        <dbReference type="SAM" id="SignalP"/>
    </source>
</evidence>
<organism evidence="2 3">
    <name type="scientific">Pseudobacteroides cellulosolvens ATCC 35603 = DSM 2933</name>
    <dbReference type="NCBI Taxonomy" id="398512"/>
    <lineage>
        <taxon>Bacteria</taxon>
        <taxon>Bacillati</taxon>
        <taxon>Bacillota</taxon>
        <taxon>Clostridia</taxon>
        <taxon>Eubacteriales</taxon>
        <taxon>Oscillospiraceae</taxon>
        <taxon>Pseudobacteroides</taxon>
    </lineage>
</organism>
<dbReference type="OrthoDB" id="1738147at2"/>
<keyword evidence="3" id="KW-1185">Reference proteome</keyword>
<feature type="signal peptide" evidence="1">
    <location>
        <begin position="1"/>
        <end position="18"/>
    </location>
</feature>
<gene>
    <name evidence="2" type="ORF">Bccel_0319</name>
</gene>